<dbReference type="Proteomes" id="UP000095283">
    <property type="component" value="Unplaced"/>
</dbReference>
<accession>A0A1I7WPG3</accession>
<dbReference type="PANTHER" id="PTHR13561">
    <property type="entry name" value="DNA REPLICATION REGULATOR DPB11-RELATED"/>
    <property type="match status" value="1"/>
</dbReference>
<dbReference type="CDD" id="cd17731">
    <property type="entry name" value="BRCT_TopBP1_rpt2_like"/>
    <property type="match status" value="1"/>
</dbReference>
<dbReference type="Pfam" id="PF14956">
    <property type="entry name" value="DUF4505"/>
    <property type="match status" value="1"/>
</dbReference>
<dbReference type="Gene3D" id="3.40.50.10190">
    <property type="entry name" value="BRCT domain"/>
    <property type="match status" value="3"/>
</dbReference>
<dbReference type="InterPro" id="IPR049542">
    <property type="entry name" value="TopBP1-like_BRCT0"/>
</dbReference>
<evidence type="ECO:0000256" key="1">
    <source>
        <dbReference type="ARBA" id="ARBA00022737"/>
    </source>
</evidence>
<dbReference type="InterPro" id="IPR028108">
    <property type="entry name" value="DUF4505"/>
</dbReference>
<protein>
    <submittedName>
        <fullName evidence="4">BRCT domain-containing protein</fullName>
    </submittedName>
</protein>
<keyword evidence="1" id="KW-0677">Repeat</keyword>
<dbReference type="GO" id="GO:0033314">
    <property type="term" value="P:mitotic DNA replication checkpoint signaling"/>
    <property type="evidence" value="ECO:0007669"/>
    <property type="project" value="TreeGrafter"/>
</dbReference>
<dbReference type="CDD" id="cd00027">
    <property type="entry name" value="BRCT"/>
    <property type="match status" value="1"/>
</dbReference>
<sequence length="525" mass="60761">MLFLDDARMKNFTSAYKDIDFLTFFYKNLRFNDTNRYKELFPFLSLCGRERNYLRCDDRPIVFTEIQQNTFRIGGSKITVPLKPDSLSMLSNGRLYHPSPFGEYGLVKSSLADQLFPLFKFDSNGYPTSVYWDSQWTGMSAPNAPKKPRRNSIDNVTPVCTQKCGNHDLDGSMDDVQDIIFYVKLDVDNDLTAEEADLHVKTFQMLEDSKANPVWLPEDECMRISRNDPNFFFLPVFRGKVFDHLKSLNVKVYSSFLVRQLLYNGGCLPKWTHPVYSLSMSGSVICFTGLPSARRAELTDLIHYMNGVVSKALHEKVTHLVTEKCDSTSNKYTEARRLRLPVMSPVWIEDGWKHATEFIKDDITSIEKRKPYVLPIFSQMLLTSSGVVSTERSELIRLIEVNGGKFQGDMKRDSCTHLITDKTTGDKYRKVFFGTGGRLNTSTVNTQLNRIENAENTLSRTPLTALRYNTLKRDPNKRRMEPPPNCVDPTDILEETYLRGDFDFLEVWRRNYIKYKFKYDYVFII</sequence>
<evidence type="ECO:0000313" key="3">
    <source>
        <dbReference type="Proteomes" id="UP000095283"/>
    </source>
</evidence>
<organism evidence="3 4">
    <name type="scientific">Heterorhabditis bacteriophora</name>
    <name type="common">Entomopathogenic nematode worm</name>
    <dbReference type="NCBI Taxonomy" id="37862"/>
    <lineage>
        <taxon>Eukaryota</taxon>
        <taxon>Metazoa</taxon>
        <taxon>Ecdysozoa</taxon>
        <taxon>Nematoda</taxon>
        <taxon>Chromadorea</taxon>
        <taxon>Rhabditida</taxon>
        <taxon>Rhabditina</taxon>
        <taxon>Rhabditomorpha</taxon>
        <taxon>Strongyloidea</taxon>
        <taxon>Heterorhabditidae</taxon>
        <taxon>Heterorhabditis</taxon>
    </lineage>
</organism>
<dbReference type="GO" id="GO:0006270">
    <property type="term" value="P:DNA replication initiation"/>
    <property type="evidence" value="ECO:0007669"/>
    <property type="project" value="TreeGrafter"/>
</dbReference>
<dbReference type="SMART" id="SM00292">
    <property type="entry name" value="BRCT"/>
    <property type="match status" value="2"/>
</dbReference>
<feature type="domain" description="BRCT" evidence="2">
    <location>
        <begin position="280"/>
        <end position="350"/>
    </location>
</feature>
<dbReference type="Pfam" id="PF12738">
    <property type="entry name" value="PTCB-BRCT"/>
    <property type="match status" value="1"/>
</dbReference>
<dbReference type="InterPro" id="IPR036420">
    <property type="entry name" value="BRCT_dom_sf"/>
</dbReference>
<name>A0A1I7WPG3_HETBA</name>
<dbReference type="InterPro" id="IPR001357">
    <property type="entry name" value="BRCT_dom"/>
</dbReference>
<evidence type="ECO:0000259" key="2">
    <source>
        <dbReference type="PROSITE" id="PS50172"/>
    </source>
</evidence>
<dbReference type="SUPFAM" id="SSF52113">
    <property type="entry name" value="BRCT domain"/>
    <property type="match status" value="2"/>
</dbReference>
<reference evidence="4" key="1">
    <citation type="submission" date="2016-11" db="UniProtKB">
        <authorList>
            <consortium name="WormBaseParasite"/>
        </authorList>
    </citation>
    <scope>IDENTIFICATION</scope>
</reference>
<dbReference type="PANTHER" id="PTHR13561:SF20">
    <property type="entry name" value="DNA TOPOISOMERASE 2-BINDING PROTEIN 1"/>
    <property type="match status" value="1"/>
</dbReference>
<dbReference type="Pfam" id="PF00533">
    <property type="entry name" value="BRCT"/>
    <property type="match status" value="1"/>
</dbReference>
<dbReference type="PROSITE" id="PS50172">
    <property type="entry name" value="BRCT"/>
    <property type="match status" value="2"/>
</dbReference>
<proteinExistence type="predicted"/>
<keyword evidence="3" id="KW-1185">Reference proteome</keyword>
<dbReference type="InterPro" id="IPR059215">
    <property type="entry name" value="BRCT2_TopBP1-like"/>
</dbReference>
<dbReference type="WBParaSite" id="Hba_07036">
    <property type="protein sequence ID" value="Hba_07036"/>
    <property type="gene ID" value="Hba_07036"/>
</dbReference>
<dbReference type="GO" id="GO:0007095">
    <property type="term" value="P:mitotic G2 DNA damage checkpoint signaling"/>
    <property type="evidence" value="ECO:0007669"/>
    <property type="project" value="TreeGrafter"/>
</dbReference>
<dbReference type="Pfam" id="PF21298">
    <property type="entry name" value="TopBP1_BRCT0"/>
    <property type="match status" value="1"/>
</dbReference>
<evidence type="ECO:0000313" key="4">
    <source>
        <dbReference type="WBParaSite" id="Hba_07036"/>
    </source>
</evidence>
<feature type="domain" description="BRCT" evidence="2">
    <location>
        <begin position="372"/>
        <end position="429"/>
    </location>
</feature>
<dbReference type="AlphaFoldDB" id="A0A1I7WPG3"/>